<dbReference type="AlphaFoldDB" id="A0A9N7Z9T0"/>
<feature type="region of interest" description="Disordered" evidence="1">
    <location>
        <begin position="1"/>
        <end position="20"/>
    </location>
</feature>
<dbReference type="Proteomes" id="UP001153269">
    <property type="component" value="Unassembled WGS sequence"/>
</dbReference>
<reference evidence="2" key="1">
    <citation type="submission" date="2020-03" db="EMBL/GenBank/DDBJ databases">
        <authorList>
            <person name="Weist P."/>
        </authorList>
    </citation>
    <scope>NUCLEOTIDE SEQUENCE</scope>
</reference>
<organism evidence="2 3">
    <name type="scientific">Pleuronectes platessa</name>
    <name type="common">European plaice</name>
    <dbReference type="NCBI Taxonomy" id="8262"/>
    <lineage>
        <taxon>Eukaryota</taxon>
        <taxon>Metazoa</taxon>
        <taxon>Chordata</taxon>
        <taxon>Craniata</taxon>
        <taxon>Vertebrata</taxon>
        <taxon>Euteleostomi</taxon>
        <taxon>Actinopterygii</taxon>
        <taxon>Neopterygii</taxon>
        <taxon>Teleostei</taxon>
        <taxon>Neoteleostei</taxon>
        <taxon>Acanthomorphata</taxon>
        <taxon>Carangaria</taxon>
        <taxon>Pleuronectiformes</taxon>
        <taxon>Pleuronectoidei</taxon>
        <taxon>Pleuronectidae</taxon>
        <taxon>Pleuronectes</taxon>
    </lineage>
</organism>
<evidence type="ECO:0000313" key="3">
    <source>
        <dbReference type="Proteomes" id="UP001153269"/>
    </source>
</evidence>
<gene>
    <name evidence="2" type="ORF">PLEPLA_LOCUS44159</name>
</gene>
<dbReference type="EMBL" id="CADEAL010004294">
    <property type="protein sequence ID" value="CAB1456375.1"/>
    <property type="molecule type" value="Genomic_DNA"/>
</dbReference>
<evidence type="ECO:0000256" key="1">
    <source>
        <dbReference type="SAM" id="MobiDB-lite"/>
    </source>
</evidence>
<keyword evidence="3" id="KW-1185">Reference proteome</keyword>
<sequence>MTAGKQRMNKSASRSGDSAVAGEVSQRRCVLLLQQWRTSGDKVVLVHDTRASEKRRDKELLLKSSPTRLNGQISCSLQRSEPWLGLQVKLWTGQSQWVRTAADQAPGAPACCISHHLTCLVDLQKVASLMSEGHRLASSITVLPGTQQNVARQGEHVNVITVPQTTAVQSLFILLPNSPAAMLPPRHNTGCYTTHTAWGGFRGSVKLKEEEM</sequence>
<name>A0A9N7Z9T0_PLEPL</name>
<proteinExistence type="predicted"/>
<evidence type="ECO:0000313" key="2">
    <source>
        <dbReference type="EMBL" id="CAB1456375.1"/>
    </source>
</evidence>
<protein>
    <submittedName>
        <fullName evidence="2">Uncharacterized protein</fullName>
    </submittedName>
</protein>
<comment type="caution">
    <text evidence="2">The sequence shown here is derived from an EMBL/GenBank/DDBJ whole genome shotgun (WGS) entry which is preliminary data.</text>
</comment>
<accession>A0A9N7Z9T0</accession>